<evidence type="ECO:0000313" key="3">
    <source>
        <dbReference type="Proteomes" id="UP000244093"/>
    </source>
</evidence>
<dbReference type="Gene3D" id="3.30.420.130">
    <property type="entry name" value="Dinitrogenase iron-molybdenum cofactor biosynthesis domain"/>
    <property type="match status" value="1"/>
</dbReference>
<dbReference type="CDD" id="cd00851">
    <property type="entry name" value="MTH1175"/>
    <property type="match status" value="1"/>
</dbReference>
<proteinExistence type="predicted"/>
<protein>
    <recommendedName>
        <fullName evidence="1">Dinitrogenase iron-molybdenum cofactor biosynthesis domain-containing protein</fullName>
    </recommendedName>
</protein>
<dbReference type="InterPro" id="IPR051840">
    <property type="entry name" value="NifX/NifY_domain"/>
</dbReference>
<dbReference type="PANTHER" id="PTHR33937:SF2">
    <property type="entry name" value="DINITROGENASE IRON-MOLYBDENUM COFACTOR BIOSYNTHESIS DOMAIN-CONTAINING PROTEIN"/>
    <property type="match status" value="1"/>
</dbReference>
<sequence length="122" mass="13641">MRVGIPCVKSGERFYISPHFGRAPYFALYEVSEEGVKLVKIEENPHGTKEHRGGEGRLIIDLLLKNGVEGVVVYGIGSGAFYRLRENGVKIFAVDKFMPVEEALELLRAGKLKEAEKPLEHD</sequence>
<dbReference type="AlphaFoldDB" id="A0A2R7Y8P9"/>
<dbReference type="Proteomes" id="UP000244093">
    <property type="component" value="Unassembled WGS sequence"/>
</dbReference>
<accession>A0A2R7Y8P9</accession>
<feature type="domain" description="Dinitrogenase iron-molybdenum cofactor biosynthesis" evidence="1">
    <location>
        <begin position="16"/>
        <end position="108"/>
    </location>
</feature>
<dbReference type="PANTHER" id="PTHR33937">
    <property type="entry name" value="IRON-MOLYBDENUM PROTEIN-RELATED-RELATED"/>
    <property type="match status" value="1"/>
</dbReference>
<dbReference type="EMBL" id="NBVN01000001">
    <property type="protein sequence ID" value="PUA33856.1"/>
    <property type="molecule type" value="Genomic_DNA"/>
</dbReference>
<organism evidence="2 3">
    <name type="scientific">Zestosphaera tikiterensis</name>
    <dbReference type="NCBI Taxonomy" id="1973259"/>
    <lineage>
        <taxon>Archaea</taxon>
        <taxon>Thermoproteota</taxon>
        <taxon>Thermoprotei</taxon>
        <taxon>Desulfurococcales</taxon>
        <taxon>Desulfurococcaceae</taxon>
        <taxon>Zestosphaera</taxon>
    </lineage>
</organism>
<dbReference type="SUPFAM" id="SSF53146">
    <property type="entry name" value="Nitrogenase accessory factor-like"/>
    <property type="match status" value="1"/>
</dbReference>
<evidence type="ECO:0000259" key="1">
    <source>
        <dbReference type="Pfam" id="PF02579"/>
    </source>
</evidence>
<dbReference type="InterPro" id="IPR036105">
    <property type="entry name" value="DiNase_FeMo-co_biosyn_sf"/>
</dbReference>
<reference evidence="2" key="1">
    <citation type="submission" date="2017-04" db="EMBL/GenBank/DDBJ databases">
        <authorList>
            <person name="Afonso C.L."/>
            <person name="Miller P.J."/>
            <person name="Scott M.A."/>
            <person name="Spackman E."/>
            <person name="Goraichik I."/>
            <person name="Dimitrov K.M."/>
            <person name="Suarez D.L."/>
            <person name="Swayne D.E."/>
        </authorList>
    </citation>
    <scope>NUCLEOTIDE SEQUENCE</scope>
    <source>
        <strain evidence="2">NZ3</strain>
    </source>
</reference>
<reference evidence="2" key="2">
    <citation type="journal article" date="2018" name="Syst. Appl. Microbiol.">
        <title>A new symbiotic nanoarchaeote (Candidatus Nanoclepta minutus) and its host (Zestosphaera tikiterensis gen. nov., sp. nov.) from a New Zealand hot spring.</title>
        <authorList>
            <person name="St John E."/>
            <person name="Liu Y."/>
            <person name="Podar M."/>
            <person name="Stott M.B."/>
            <person name="Meneghin J."/>
            <person name="Chen Z."/>
            <person name="Lagutin K."/>
            <person name="Mitchell K."/>
            <person name="Reysenbach A.L."/>
        </authorList>
    </citation>
    <scope>NUCLEOTIDE SEQUENCE [LARGE SCALE GENOMIC DNA]</scope>
    <source>
        <strain evidence="2">NZ3</strain>
    </source>
</reference>
<evidence type="ECO:0000313" key="2">
    <source>
        <dbReference type="EMBL" id="PUA33856.1"/>
    </source>
</evidence>
<name>A0A2R7Y8P9_9CREN</name>
<comment type="caution">
    <text evidence="2">The sequence shown here is derived from an EMBL/GenBank/DDBJ whole genome shotgun (WGS) entry which is preliminary data.</text>
</comment>
<gene>
    <name evidence="2" type="ORF">B7O98_00075</name>
</gene>
<dbReference type="Pfam" id="PF02579">
    <property type="entry name" value="Nitro_FeMo-Co"/>
    <property type="match status" value="1"/>
</dbReference>
<dbReference type="InterPro" id="IPR003731">
    <property type="entry name" value="Di-Nase_FeMo-co_biosynth"/>
</dbReference>
<dbReference type="InterPro" id="IPR033913">
    <property type="entry name" value="MTH1175_dom"/>
</dbReference>